<evidence type="ECO:0000313" key="3">
    <source>
        <dbReference type="Proteomes" id="UP000032180"/>
    </source>
</evidence>
<keyword evidence="1" id="KW-1133">Transmembrane helix</keyword>
<feature type="transmembrane region" description="Helical" evidence="1">
    <location>
        <begin position="12"/>
        <end position="36"/>
    </location>
</feature>
<dbReference type="Gramene" id="LPERR10G13590.1">
    <property type="protein sequence ID" value="LPERR10G13590.1"/>
    <property type="gene ID" value="LPERR10G13590"/>
</dbReference>
<proteinExistence type="predicted"/>
<dbReference type="AlphaFoldDB" id="A0A0D9XM52"/>
<dbReference type="Proteomes" id="UP000032180">
    <property type="component" value="Chromosome 10"/>
</dbReference>
<evidence type="ECO:0000313" key="2">
    <source>
        <dbReference type="EnsemblPlants" id="LPERR10G13590.1"/>
    </source>
</evidence>
<evidence type="ECO:0000256" key="1">
    <source>
        <dbReference type="SAM" id="Phobius"/>
    </source>
</evidence>
<accession>A0A0D9XM52</accession>
<feature type="transmembrane region" description="Helical" evidence="1">
    <location>
        <begin position="42"/>
        <end position="62"/>
    </location>
</feature>
<dbReference type="HOGENOM" id="CLU_1920097_0_0_1"/>
<dbReference type="EnsemblPlants" id="LPERR10G13590.1">
    <property type="protein sequence ID" value="LPERR10G13590.1"/>
    <property type="gene ID" value="LPERR10G13590"/>
</dbReference>
<protein>
    <submittedName>
        <fullName evidence="2">Uncharacterized protein</fullName>
    </submittedName>
</protein>
<keyword evidence="1" id="KW-0812">Transmembrane</keyword>
<sequence length="132" mass="15212">MERGHLDETISAIFGCSVIRLHTLGTTSNGFIVYFMSDTLLIMSYAHIMHGFLWVPTCGVFLQQNDLSSAKIEESQHICNLVMFFHRPTHCAHKDIPRQNKELTDNYKDHRLLAEDHLLLKHLNTNEFAQTT</sequence>
<reference evidence="2" key="3">
    <citation type="submission" date="2015-04" db="UniProtKB">
        <authorList>
            <consortium name="EnsemblPlants"/>
        </authorList>
    </citation>
    <scope>IDENTIFICATION</scope>
</reference>
<organism evidence="2 3">
    <name type="scientific">Leersia perrieri</name>
    <dbReference type="NCBI Taxonomy" id="77586"/>
    <lineage>
        <taxon>Eukaryota</taxon>
        <taxon>Viridiplantae</taxon>
        <taxon>Streptophyta</taxon>
        <taxon>Embryophyta</taxon>
        <taxon>Tracheophyta</taxon>
        <taxon>Spermatophyta</taxon>
        <taxon>Magnoliopsida</taxon>
        <taxon>Liliopsida</taxon>
        <taxon>Poales</taxon>
        <taxon>Poaceae</taxon>
        <taxon>BOP clade</taxon>
        <taxon>Oryzoideae</taxon>
        <taxon>Oryzeae</taxon>
        <taxon>Oryzinae</taxon>
        <taxon>Leersia</taxon>
    </lineage>
</organism>
<name>A0A0D9XM52_9ORYZ</name>
<keyword evidence="1" id="KW-0472">Membrane</keyword>
<keyword evidence="3" id="KW-1185">Reference proteome</keyword>
<reference evidence="2 3" key="1">
    <citation type="submission" date="2012-08" db="EMBL/GenBank/DDBJ databases">
        <title>Oryza genome evolution.</title>
        <authorList>
            <person name="Wing R.A."/>
        </authorList>
    </citation>
    <scope>NUCLEOTIDE SEQUENCE</scope>
</reference>
<reference evidence="3" key="2">
    <citation type="submission" date="2013-12" db="EMBL/GenBank/DDBJ databases">
        <authorList>
            <person name="Yu Y."/>
            <person name="Lee S."/>
            <person name="de Baynast K."/>
            <person name="Wissotski M."/>
            <person name="Liu L."/>
            <person name="Talag J."/>
            <person name="Goicoechea J."/>
            <person name="Angelova A."/>
            <person name="Jetty R."/>
            <person name="Kudrna D."/>
            <person name="Golser W."/>
            <person name="Rivera L."/>
            <person name="Zhang J."/>
            <person name="Wing R."/>
        </authorList>
    </citation>
    <scope>NUCLEOTIDE SEQUENCE</scope>
</reference>